<proteinExistence type="predicted"/>
<protein>
    <submittedName>
        <fullName evidence="1">Uncharacterized protein</fullName>
    </submittedName>
</protein>
<evidence type="ECO:0000313" key="1">
    <source>
        <dbReference type="EMBL" id="SNC62306.1"/>
    </source>
</evidence>
<reference evidence="2" key="1">
    <citation type="submission" date="2017-06" db="EMBL/GenBank/DDBJ databases">
        <authorList>
            <person name="Varghese N."/>
            <person name="Submissions S."/>
        </authorList>
    </citation>
    <scope>NUCLEOTIDE SEQUENCE [LARGE SCALE GENOMIC DNA]</scope>
    <source>
        <strain evidence="2">DSM 11116</strain>
    </source>
</reference>
<evidence type="ECO:0000313" key="2">
    <source>
        <dbReference type="Proteomes" id="UP000198131"/>
    </source>
</evidence>
<accession>A0A212T916</accession>
<dbReference type="EMBL" id="FYEW01000001">
    <property type="protein sequence ID" value="SNC62306.1"/>
    <property type="molecule type" value="Genomic_DNA"/>
</dbReference>
<sequence length="64" mass="6896">MAKQSAVTPITMEDIKITLHSQGLGTNKDFTPEHAKAILAFQEAKGITKGWTKDLPAESTTPAE</sequence>
<gene>
    <name evidence="1" type="ORF">SAMN06265337_0644</name>
</gene>
<keyword evidence="2" id="KW-1185">Reference proteome</keyword>
<dbReference type="RefSeq" id="WP_088841964.1">
    <property type="nucleotide sequence ID" value="NZ_FYEW01000001.1"/>
</dbReference>
<dbReference type="Proteomes" id="UP000198131">
    <property type="component" value="Unassembled WGS sequence"/>
</dbReference>
<dbReference type="AlphaFoldDB" id="A0A212T916"/>
<name>A0A212T916_9BACT</name>
<organism evidence="1 2">
    <name type="scientific">Hymenobacter gelipurpurascens</name>
    <dbReference type="NCBI Taxonomy" id="89968"/>
    <lineage>
        <taxon>Bacteria</taxon>
        <taxon>Pseudomonadati</taxon>
        <taxon>Bacteroidota</taxon>
        <taxon>Cytophagia</taxon>
        <taxon>Cytophagales</taxon>
        <taxon>Hymenobacteraceae</taxon>
        <taxon>Hymenobacter</taxon>
    </lineage>
</organism>